<organism evidence="1">
    <name type="scientific">freshwater metagenome</name>
    <dbReference type="NCBI Taxonomy" id="449393"/>
    <lineage>
        <taxon>unclassified sequences</taxon>
        <taxon>metagenomes</taxon>
        <taxon>ecological metagenomes</taxon>
    </lineage>
</organism>
<dbReference type="AlphaFoldDB" id="A0A6J6P6M0"/>
<dbReference type="EMBL" id="CAEZXE010000187">
    <property type="protein sequence ID" value="CAB4692155.1"/>
    <property type="molecule type" value="Genomic_DNA"/>
</dbReference>
<protein>
    <submittedName>
        <fullName evidence="1">Unannotated protein</fullName>
    </submittedName>
</protein>
<sequence length="90" mass="9808">MGKAVPKSDGGDNGVEPFLIRSATSEIHRKRDVLECGQCWHKVECLEHETNRVAAHARELLVVQATQVDIADEDSPCIDGVKTGNAMHEG</sequence>
<proteinExistence type="predicted"/>
<accession>A0A6J6P6M0</accession>
<gene>
    <name evidence="1" type="ORF">UFOPK2350_01635</name>
</gene>
<name>A0A6J6P6M0_9ZZZZ</name>
<evidence type="ECO:0000313" key="1">
    <source>
        <dbReference type="EMBL" id="CAB4692155.1"/>
    </source>
</evidence>
<reference evidence="1" key="1">
    <citation type="submission" date="2020-05" db="EMBL/GenBank/DDBJ databases">
        <authorList>
            <person name="Chiriac C."/>
            <person name="Salcher M."/>
            <person name="Ghai R."/>
            <person name="Kavagutti S V."/>
        </authorList>
    </citation>
    <scope>NUCLEOTIDE SEQUENCE</scope>
</reference>